<evidence type="ECO:0000256" key="1">
    <source>
        <dbReference type="SAM" id="MobiDB-lite"/>
    </source>
</evidence>
<gene>
    <name evidence="2" type="ORF">M413DRAFT_29939</name>
</gene>
<dbReference type="EMBL" id="KN831789">
    <property type="protein sequence ID" value="KIM38702.1"/>
    <property type="molecule type" value="Genomic_DNA"/>
</dbReference>
<reference evidence="3" key="2">
    <citation type="submission" date="2015-01" db="EMBL/GenBank/DDBJ databases">
        <title>Evolutionary Origins and Diversification of the Mycorrhizal Mutualists.</title>
        <authorList>
            <consortium name="DOE Joint Genome Institute"/>
            <consortium name="Mycorrhizal Genomics Consortium"/>
            <person name="Kohler A."/>
            <person name="Kuo A."/>
            <person name="Nagy L.G."/>
            <person name="Floudas D."/>
            <person name="Copeland A."/>
            <person name="Barry K.W."/>
            <person name="Cichocki N."/>
            <person name="Veneault-Fourrey C."/>
            <person name="LaButti K."/>
            <person name="Lindquist E.A."/>
            <person name="Lipzen A."/>
            <person name="Lundell T."/>
            <person name="Morin E."/>
            <person name="Murat C."/>
            <person name="Riley R."/>
            <person name="Ohm R."/>
            <person name="Sun H."/>
            <person name="Tunlid A."/>
            <person name="Henrissat B."/>
            <person name="Grigoriev I.V."/>
            <person name="Hibbett D.S."/>
            <person name="Martin F."/>
        </authorList>
    </citation>
    <scope>NUCLEOTIDE SEQUENCE [LARGE SCALE GENOMIC DNA]</scope>
    <source>
        <strain evidence="3">h7</strain>
    </source>
</reference>
<evidence type="ECO:0000313" key="3">
    <source>
        <dbReference type="Proteomes" id="UP000053424"/>
    </source>
</evidence>
<feature type="region of interest" description="Disordered" evidence="1">
    <location>
        <begin position="120"/>
        <end position="153"/>
    </location>
</feature>
<dbReference type="OrthoDB" id="3229878at2759"/>
<proteinExistence type="predicted"/>
<organism evidence="2 3">
    <name type="scientific">Hebeloma cylindrosporum</name>
    <dbReference type="NCBI Taxonomy" id="76867"/>
    <lineage>
        <taxon>Eukaryota</taxon>
        <taxon>Fungi</taxon>
        <taxon>Dikarya</taxon>
        <taxon>Basidiomycota</taxon>
        <taxon>Agaricomycotina</taxon>
        <taxon>Agaricomycetes</taxon>
        <taxon>Agaricomycetidae</taxon>
        <taxon>Agaricales</taxon>
        <taxon>Agaricineae</taxon>
        <taxon>Hymenogastraceae</taxon>
        <taxon>Hebeloma</taxon>
    </lineage>
</organism>
<dbReference type="AlphaFoldDB" id="A0A0C2YCI3"/>
<name>A0A0C2YCI3_HEBCY</name>
<dbReference type="Proteomes" id="UP000053424">
    <property type="component" value="Unassembled WGS sequence"/>
</dbReference>
<dbReference type="HOGENOM" id="CLU_1713505_0_0_1"/>
<sequence length="153" mass="17522">MARLVSEIAWVASKPPPSAELQERYQRFGFANLRVSSKIPENWYCLLRNVQGAAALPAIQSGKLKHMLRESSHGAWAYYIDFESRMLETWGGEDTRLDRVTFENMIMDGADEYVARVNRNLAKVTEDDEEEEEEQEEDSEEEEGEEGEGGEEN</sequence>
<evidence type="ECO:0000313" key="2">
    <source>
        <dbReference type="EMBL" id="KIM38702.1"/>
    </source>
</evidence>
<feature type="compositionally biased region" description="Acidic residues" evidence="1">
    <location>
        <begin position="126"/>
        <end position="153"/>
    </location>
</feature>
<keyword evidence="3" id="KW-1185">Reference proteome</keyword>
<protein>
    <submittedName>
        <fullName evidence="2">Uncharacterized protein</fullName>
    </submittedName>
</protein>
<accession>A0A0C2YCI3</accession>
<reference evidence="2 3" key="1">
    <citation type="submission" date="2014-04" db="EMBL/GenBank/DDBJ databases">
        <authorList>
            <consortium name="DOE Joint Genome Institute"/>
            <person name="Kuo A."/>
            <person name="Gay G."/>
            <person name="Dore J."/>
            <person name="Kohler A."/>
            <person name="Nagy L.G."/>
            <person name="Floudas D."/>
            <person name="Copeland A."/>
            <person name="Barry K.W."/>
            <person name="Cichocki N."/>
            <person name="Veneault-Fourrey C."/>
            <person name="LaButti K."/>
            <person name="Lindquist E.A."/>
            <person name="Lipzen A."/>
            <person name="Lundell T."/>
            <person name="Morin E."/>
            <person name="Murat C."/>
            <person name="Sun H."/>
            <person name="Tunlid A."/>
            <person name="Henrissat B."/>
            <person name="Grigoriev I.V."/>
            <person name="Hibbett D.S."/>
            <person name="Martin F."/>
            <person name="Nordberg H.P."/>
            <person name="Cantor M.N."/>
            <person name="Hua S.X."/>
        </authorList>
    </citation>
    <scope>NUCLEOTIDE SEQUENCE [LARGE SCALE GENOMIC DNA]</scope>
    <source>
        <strain evidence="3">h7</strain>
    </source>
</reference>